<dbReference type="EC" id="3.5.1.9" evidence="3"/>
<evidence type="ECO:0000256" key="2">
    <source>
        <dbReference type="ARBA" id="ARBA00023079"/>
    </source>
</evidence>
<comment type="function">
    <text evidence="3">Catalyzes the hydrolysis of N-formyl-L-kynurenine to L-kynurenine, the second step in the kynurenine pathway of tryptophan degradation. Kynurenine may be further oxidized to nicotinic acid, NAD(H) and NADP(H). Required for elimination of toxic metabolites.</text>
</comment>
<organism evidence="5 6">
    <name type="scientific">Lophiotrema nucula</name>
    <dbReference type="NCBI Taxonomy" id="690887"/>
    <lineage>
        <taxon>Eukaryota</taxon>
        <taxon>Fungi</taxon>
        <taxon>Dikarya</taxon>
        <taxon>Ascomycota</taxon>
        <taxon>Pezizomycotina</taxon>
        <taxon>Dothideomycetes</taxon>
        <taxon>Pleosporomycetidae</taxon>
        <taxon>Pleosporales</taxon>
        <taxon>Lophiotremataceae</taxon>
        <taxon>Lophiotrema</taxon>
    </lineage>
</organism>
<evidence type="ECO:0000313" key="6">
    <source>
        <dbReference type="Proteomes" id="UP000799770"/>
    </source>
</evidence>
<dbReference type="GO" id="GO:0019441">
    <property type="term" value="P:L-tryptophan catabolic process to kynurenine"/>
    <property type="evidence" value="ECO:0007669"/>
    <property type="project" value="UniProtKB-UniRule"/>
</dbReference>
<gene>
    <name evidence="5" type="ORF">BDV96DRAFT_605560</name>
</gene>
<comment type="similarity">
    <text evidence="3">Belongs to the kynurenine formamidase family.</text>
</comment>
<evidence type="ECO:0000256" key="1">
    <source>
        <dbReference type="ARBA" id="ARBA00022801"/>
    </source>
</evidence>
<accession>A0A6A5YMY9</accession>
<dbReference type="AlphaFoldDB" id="A0A6A5YMY9"/>
<reference evidence="5" key="1">
    <citation type="journal article" date="2020" name="Stud. Mycol.">
        <title>101 Dothideomycetes genomes: a test case for predicting lifestyles and emergence of pathogens.</title>
        <authorList>
            <person name="Haridas S."/>
            <person name="Albert R."/>
            <person name="Binder M."/>
            <person name="Bloem J."/>
            <person name="Labutti K."/>
            <person name="Salamov A."/>
            <person name="Andreopoulos B."/>
            <person name="Baker S."/>
            <person name="Barry K."/>
            <person name="Bills G."/>
            <person name="Bluhm B."/>
            <person name="Cannon C."/>
            <person name="Castanera R."/>
            <person name="Culley D."/>
            <person name="Daum C."/>
            <person name="Ezra D."/>
            <person name="Gonzalez J."/>
            <person name="Henrissat B."/>
            <person name="Kuo A."/>
            <person name="Liang C."/>
            <person name="Lipzen A."/>
            <person name="Lutzoni F."/>
            <person name="Magnuson J."/>
            <person name="Mondo S."/>
            <person name="Nolan M."/>
            <person name="Ohm R."/>
            <person name="Pangilinan J."/>
            <person name="Park H.-J."/>
            <person name="Ramirez L."/>
            <person name="Alfaro M."/>
            <person name="Sun H."/>
            <person name="Tritt A."/>
            <person name="Yoshinaga Y."/>
            <person name="Zwiers L.-H."/>
            <person name="Turgeon B."/>
            <person name="Goodwin S."/>
            <person name="Spatafora J."/>
            <person name="Crous P."/>
            <person name="Grigoriev I."/>
        </authorList>
    </citation>
    <scope>NUCLEOTIDE SEQUENCE</scope>
    <source>
        <strain evidence="5">CBS 627.86</strain>
    </source>
</reference>
<comment type="subunit">
    <text evidence="3">Homodimer.</text>
</comment>
<dbReference type="InterPro" id="IPR029058">
    <property type="entry name" value="AB_hydrolase_fold"/>
</dbReference>
<keyword evidence="2 3" id="KW-0823">Tryptophan catabolism</keyword>
<dbReference type="EMBL" id="ML977347">
    <property type="protein sequence ID" value="KAF2108496.1"/>
    <property type="molecule type" value="Genomic_DNA"/>
</dbReference>
<dbReference type="OrthoDB" id="420264at2759"/>
<feature type="active site" evidence="3">
    <location>
        <position position="260"/>
    </location>
</feature>
<comment type="domain">
    <text evidence="3">The main chain amide nitrogen atoms of the second glycine and its adjacent residue in the HGGXW motif define the oxyanion hole, and stabilize the oxyanion that forms during the nucleophilic attack by the catalytic serine during substrate cleavage.</text>
</comment>
<evidence type="ECO:0000256" key="4">
    <source>
        <dbReference type="SAM" id="MobiDB-lite"/>
    </source>
</evidence>
<dbReference type="Proteomes" id="UP000799770">
    <property type="component" value="Unassembled WGS sequence"/>
</dbReference>
<proteinExistence type="inferred from homology"/>
<feature type="region of interest" description="Disordered" evidence="4">
    <location>
        <begin position="1"/>
        <end position="25"/>
    </location>
</feature>
<dbReference type="PANTHER" id="PTHR48081:SF33">
    <property type="entry name" value="KYNURENINE FORMAMIDASE"/>
    <property type="match status" value="1"/>
</dbReference>
<dbReference type="InterPro" id="IPR027519">
    <property type="entry name" value="KFase_ver/fungi-typ"/>
</dbReference>
<feature type="active site" description="Nucleophile" evidence="3">
    <location>
        <position position="159"/>
    </location>
</feature>
<sequence>MPSSNLNLPHLPIHHASQSYTDEPTRSRTLDLWLPRPLEDSDPKKHVWIVYIHGGAWRDPLQTSQTLLPTLKHLSPIALSKIAGIASIDYRLSPYPKHPDEPSKPDDAERNVRHPVHIADVASALNYLGAKWKVGGKDGDSEDDGGEEGGFKWIGIGHSCGATLLCQYVSRIGLHDSDIKIAGPVGLILLEGIYDLSSFLKNHKPPKCSPEIAQIYEDIVVGAFTESKEAWKKASPVSGKFTEEQWKEGRLVYLCYSNEDELVEVEQAVEMRQKLKDDGWSAGKDAGDGRIVERKALHGKHDWIWEDGTQIAKRIDEIVEGIAKHL</sequence>
<protein>
    <recommendedName>
        <fullName evidence="3">Kynurenine formamidase</fullName>
        <shortName evidence="3">KFA</shortName>
        <shortName evidence="3">KFase</shortName>
        <ecNumber evidence="3">3.5.1.9</ecNumber>
    </recommendedName>
    <alternativeName>
        <fullName evidence="3">Arylformamidase</fullName>
    </alternativeName>
    <alternativeName>
        <fullName evidence="3">N-formylkynurenine formamidase</fullName>
        <shortName evidence="3">FKF</shortName>
    </alternativeName>
</protein>
<dbReference type="GO" id="GO:0034354">
    <property type="term" value="P:'de novo' NAD+ biosynthetic process from L-tryptophan"/>
    <property type="evidence" value="ECO:0007669"/>
    <property type="project" value="UniProtKB-UniRule"/>
</dbReference>
<feature type="active site" evidence="3">
    <location>
        <position position="301"/>
    </location>
</feature>
<comment type="catalytic activity">
    <reaction evidence="3">
        <text>N-formyl-L-kynurenine + H2O = L-kynurenine + formate + H(+)</text>
        <dbReference type="Rhea" id="RHEA:13009"/>
        <dbReference type="ChEBI" id="CHEBI:15377"/>
        <dbReference type="ChEBI" id="CHEBI:15378"/>
        <dbReference type="ChEBI" id="CHEBI:15740"/>
        <dbReference type="ChEBI" id="CHEBI:57959"/>
        <dbReference type="ChEBI" id="CHEBI:58629"/>
        <dbReference type="EC" id="3.5.1.9"/>
    </reaction>
</comment>
<comment type="pathway">
    <text evidence="3">Amino-acid degradation; L-tryptophan degradation via kynurenine pathway; L-kynurenine from L-tryptophan: step 2/2.</text>
</comment>
<keyword evidence="6" id="KW-1185">Reference proteome</keyword>
<evidence type="ECO:0000313" key="5">
    <source>
        <dbReference type="EMBL" id="KAF2108496.1"/>
    </source>
</evidence>
<keyword evidence="1 3" id="KW-0378">Hydrolase</keyword>
<dbReference type="UniPathway" id="UPA00333">
    <property type="reaction ID" value="UER00454"/>
</dbReference>
<name>A0A6A5YMY9_9PLEO</name>
<dbReference type="HAMAP" id="MF_03014">
    <property type="entry name" value="KFase"/>
    <property type="match status" value="1"/>
</dbReference>
<evidence type="ECO:0000256" key="3">
    <source>
        <dbReference type="HAMAP-Rule" id="MF_03014"/>
    </source>
</evidence>
<dbReference type="SUPFAM" id="SSF53474">
    <property type="entry name" value="alpha/beta-Hydrolases"/>
    <property type="match status" value="1"/>
</dbReference>
<dbReference type="PANTHER" id="PTHR48081">
    <property type="entry name" value="AB HYDROLASE SUPERFAMILY PROTEIN C4A8.06C"/>
    <property type="match status" value="1"/>
</dbReference>
<dbReference type="InterPro" id="IPR050300">
    <property type="entry name" value="GDXG_lipolytic_enzyme"/>
</dbReference>
<feature type="short sequence motif" description="HGGXW" evidence="3">
    <location>
        <begin position="53"/>
        <end position="57"/>
    </location>
</feature>
<dbReference type="GO" id="GO:0004061">
    <property type="term" value="F:arylformamidase activity"/>
    <property type="evidence" value="ECO:0007669"/>
    <property type="project" value="UniProtKB-UniRule"/>
</dbReference>
<dbReference type="Gene3D" id="3.40.50.1820">
    <property type="entry name" value="alpha/beta hydrolase"/>
    <property type="match status" value="1"/>
</dbReference>